<dbReference type="OrthoDB" id="277832at2759"/>
<dbReference type="PANTHER" id="PTHR13360:SF1">
    <property type="entry name" value="ACTIVATING SIGNAL COINTEGRATOR 1 COMPLEX SUBUNIT 1"/>
    <property type="match status" value="1"/>
</dbReference>
<dbReference type="Gene3D" id="3.90.1140.10">
    <property type="entry name" value="Cyclic phosphodiesterase"/>
    <property type="match status" value="1"/>
</dbReference>
<dbReference type="AlphaFoldDB" id="A0A1E3PWN2"/>
<reference evidence="2 3" key="1">
    <citation type="journal article" date="2016" name="Proc. Natl. Acad. Sci. U.S.A.">
        <title>Comparative genomics of biotechnologically important yeasts.</title>
        <authorList>
            <person name="Riley R."/>
            <person name="Haridas S."/>
            <person name="Wolfe K.H."/>
            <person name="Lopes M.R."/>
            <person name="Hittinger C.T."/>
            <person name="Goeker M."/>
            <person name="Salamov A.A."/>
            <person name="Wisecaver J.H."/>
            <person name="Long T.M."/>
            <person name="Calvey C.H."/>
            <person name="Aerts A.L."/>
            <person name="Barry K.W."/>
            <person name="Choi C."/>
            <person name="Clum A."/>
            <person name="Coughlan A.Y."/>
            <person name="Deshpande S."/>
            <person name="Douglass A.P."/>
            <person name="Hanson S.J."/>
            <person name="Klenk H.-P."/>
            <person name="LaButti K.M."/>
            <person name="Lapidus A."/>
            <person name="Lindquist E.A."/>
            <person name="Lipzen A.M."/>
            <person name="Meier-Kolthoff J.P."/>
            <person name="Ohm R.A."/>
            <person name="Otillar R.P."/>
            <person name="Pangilinan J.L."/>
            <person name="Peng Y."/>
            <person name="Rokas A."/>
            <person name="Rosa C.A."/>
            <person name="Scheuner C."/>
            <person name="Sibirny A.A."/>
            <person name="Slot J.C."/>
            <person name="Stielow J.B."/>
            <person name="Sun H."/>
            <person name="Kurtzman C.P."/>
            <person name="Blackwell M."/>
            <person name="Grigoriev I.V."/>
            <person name="Jeffries T.W."/>
        </authorList>
    </citation>
    <scope>NUCLEOTIDE SEQUENCE [LARGE SCALE GENOMIC DNA]</scope>
    <source>
        <strain evidence="2 3">NRRL Y-11557</strain>
    </source>
</reference>
<keyword evidence="3" id="KW-1185">Reference proteome</keyword>
<dbReference type="InterPro" id="IPR019510">
    <property type="entry name" value="AKAP7-like_phosphoesterase"/>
</dbReference>
<feature type="domain" description="A-kinase anchor protein 7-like phosphoesterase" evidence="1">
    <location>
        <begin position="10"/>
        <end position="255"/>
    </location>
</feature>
<dbReference type="InterPro" id="IPR009097">
    <property type="entry name" value="Cyclic_Pdiesterase"/>
</dbReference>
<gene>
    <name evidence="2" type="ORF">LIPSTDRAFT_183745</name>
</gene>
<dbReference type="STRING" id="675824.A0A1E3PWN2"/>
<dbReference type="Proteomes" id="UP000094385">
    <property type="component" value="Unassembled WGS sequence"/>
</dbReference>
<dbReference type="EMBL" id="KV454302">
    <property type="protein sequence ID" value="ODQ69835.1"/>
    <property type="molecule type" value="Genomic_DNA"/>
</dbReference>
<proteinExistence type="predicted"/>
<dbReference type="Pfam" id="PF10469">
    <property type="entry name" value="AKAP7_NLS"/>
    <property type="match status" value="1"/>
</dbReference>
<protein>
    <recommendedName>
        <fullName evidence="1">A-kinase anchor protein 7-like phosphoesterase domain-containing protein</fullName>
    </recommendedName>
</protein>
<dbReference type="PANTHER" id="PTHR13360">
    <property type="entry name" value="ACTIVATING SIGNAL COINTEGRATOR 1 COMPLEX SUBUNIT 1"/>
    <property type="match status" value="1"/>
</dbReference>
<name>A0A1E3PWN2_LIPST</name>
<evidence type="ECO:0000313" key="2">
    <source>
        <dbReference type="EMBL" id="ODQ69835.1"/>
    </source>
</evidence>
<evidence type="ECO:0000259" key="1">
    <source>
        <dbReference type="Pfam" id="PF10469"/>
    </source>
</evidence>
<dbReference type="InterPro" id="IPR009210">
    <property type="entry name" value="ASCC1"/>
</dbReference>
<organism evidence="2 3">
    <name type="scientific">Lipomyces starkeyi NRRL Y-11557</name>
    <dbReference type="NCBI Taxonomy" id="675824"/>
    <lineage>
        <taxon>Eukaryota</taxon>
        <taxon>Fungi</taxon>
        <taxon>Dikarya</taxon>
        <taxon>Ascomycota</taxon>
        <taxon>Saccharomycotina</taxon>
        <taxon>Lipomycetes</taxon>
        <taxon>Lipomycetales</taxon>
        <taxon>Lipomycetaceae</taxon>
        <taxon>Lipomyces</taxon>
    </lineage>
</organism>
<evidence type="ECO:0000313" key="3">
    <source>
        <dbReference type="Proteomes" id="UP000094385"/>
    </source>
</evidence>
<dbReference type="GO" id="GO:0006307">
    <property type="term" value="P:DNA alkylation repair"/>
    <property type="evidence" value="ECO:0007669"/>
    <property type="project" value="InterPro"/>
</dbReference>
<dbReference type="SUPFAM" id="SSF55144">
    <property type="entry name" value="LigT-like"/>
    <property type="match status" value="1"/>
</dbReference>
<dbReference type="GO" id="GO:0005634">
    <property type="term" value="C:nucleus"/>
    <property type="evidence" value="ECO:0007669"/>
    <property type="project" value="TreeGrafter"/>
</dbReference>
<accession>A0A1E3PWN2</accession>
<sequence length="256" mass="28014">MSRMRSPQLTHFLSIPLASPSLTASLSALRKDIRTAMPSIPVKAIRPVATIHLTLGVMSLDTAGPRLKAATEALLNLPDSAPDIILGAPIQIGLKGLNVFDRSTTSNANVVFANVYGEDIVRLQEFANKVNRYFIDLGFVVDDSVKNGKNNNGDRDSSRKAEKEGVVLHATVLNTRYASELVPVANNNEGEVNRKKGKIKYQKVRPSFDATELLAKFENTVFMEPIHIDKLAICKMGERKVEDGGGYEVIAYIPLP</sequence>
<dbReference type="GO" id="GO:0006355">
    <property type="term" value="P:regulation of DNA-templated transcription"/>
    <property type="evidence" value="ECO:0007669"/>
    <property type="project" value="TreeGrafter"/>
</dbReference>